<keyword evidence="2" id="KW-0812">Transmembrane</keyword>
<dbReference type="Gene3D" id="3.30.700.10">
    <property type="entry name" value="Glycoprotein, Type 4 Pilin"/>
    <property type="match status" value="1"/>
</dbReference>
<comment type="caution">
    <text evidence="3">The sequence shown here is derived from an EMBL/GenBank/DDBJ whole genome shotgun (WGS) entry which is preliminary data.</text>
</comment>
<dbReference type="EMBL" id="JARUHG010000001">
    <property type="protein sequence ID" value="MDR0182582.1"/>
    <property type="molecule type" value="Genomic_DNA"/>
</dbReference>
<organism evidence="3 4">
    <name type="scientific">Lysobacter arvi</name>
    <dbReference type="NCBI Taxonomy" id="3038776"/>
    <lineage>
        <taxon>Bacteria</taxon>
        <taxon>Pseudomonadati</taxon>
        <taxon>Pseudomonadota</taxon>
        <taxon>Gammaproteobacteria</taxon>
        <taxon>Lysobacterales</taxon>
        <taxon>Lysobacteraceae</taxon>
        <taxon>Lysobacter</taxon>
    </lineage>
</organism>
<sequence>MNGAARGFTLIELLVVLAIMATLAMVALPLTQVAAQRSREDELKRALWQIRDAIDAYKAAADAGKIDKSADDSGYPPKLETLVEGVVDRSSPTGSRLYFLRRIPRDPLCDCPSRGDAQTWGKRSYASPPDAPAEGEDVYDVYSLADGAGLNGIDYRKW</sequence>
<evidence type="ECO:0000256" key="2">
    <source>
        <dbReference type="SAM" id="Phobius"/>
    </source>
</evidence>
<keyword evidence="4" id="KW-1185">Reference proteome</keyword>
<dbReference type="NCBIfam" id="TIGR02532">
    <property type="entry name" value="IV_pilin_GFxxxE"/>
    <property type="match status" value="1"/>
</dbReference>
<proteinExistence type="predicted"/>
<dbReference type="RefSeq" id="WP_309261705.1">
    <property type="nucleotide sequence ID" value="NZ_JARUHG010000001.1"/>
</dbReference>
<dbReference type="InterPro" id="IPR000983">
    <property type="entry name" value="Bac_GSPG_pilin"/>
</dbReference>
<dbReference type="PANTHER" id="PTHR30093:SF47">
    <property type="entry name" value="TYPE IV PILUS NON-CORE MINOR PILIN PILE"/>
    <property type="match status" value="1"/>
</dbReference>
<evidence type="ECO:0000313" key="3">
    <source>
        <dbReference type="EMBL" id="MDR0182582.1"/>
    </source>
</evidence>
<evidence type="ECO:0000313" key="4">
    <source>
        <dbReference type="Proteomes" id="UP001233535"/>
    </source>
</evidence>
<keyword evidence="2" id="KW-1133">Transmembrane helix</keyword>
<reference evidence="3 4" key="1">
    <citation type="submission" date="2023-04" db="EMBL/GenBank/DDBJ databases">
        <title>Lysobacter sp. strain UC isolated from soil sample.</title>
        <authorList>
            <person name="Choksket S."/>
            <person name="Harshvardhan F."/>
            <person name="Rana R."/>
            <person name="Patil P.B."/>
            <person name="Korpole S."/>
        </authorList>
    </citation>
    <scope>NUCLEOTIDE SEQUENCE [LARGE SCALE GENOMIC DNA]</scope>
    <source>
        <strain evidence="3 4">UC</strain>
    </source>
</reference>
<keyword evidence="2" id="KW-0472">Membrane</keyword>
<dbReference type="Pfam" id="PF07963">
    <property type="entry name" value="N_methyl"/>
    <property type="match status" value="1"/>
</dbReference>
<name>A0ABU1CCV9_9GAMM</name>
<keyword evidence="1" id="KW-0488">Methylation</keyword>
<dbReference type="Proteomes" id="UP001233535">
    <property type="component" value="Unassembled WGS sequence"/>
</dbReference>
<dbReference type="PANTHER" id="PTHR30093">
    <property type="entry name" value="GENERAL SECRETION PATHWAY PROTEIN G"/>
    <property type="match status" value="1"/>
</dbReference>
<feature type="transmembrane region" description="Helical" evidence="2">
    <location>
        <begin position="13"/>
        <end position="35"/>
    </location>
</feature>
<evidence type="ECO:0000256" key="1">
    <source>
        <dbReference type="ARBA" id="ARBA00022481"/>
    </source>
</evidence>
<dbReference type="PROSITE" id="PS00409">
    <property type="entry name" value="PROKAR_NTER_METHYL"/>
    <property type="match status" value="1"/>
</dbReference>
<gene>
    <name evidence="3" type="ORF">P8609_06305</name>
</gene>
<accession>A0ABU1CCV9</accession>
<dbReference type="SUPFAM" id="SSF54523">
    <property type="entry name" value="Pili subunits"/>
    <property type="match status" value="1"/>
</dbReference>
<dbReference type="InterPro" id="IPR012902">
    <property type="entry name" value="N_methyl_site"/>
</dbReference>
<dbReference type="InterPro" id="IPR045584">
    <property type="entry name" value="Pilin-like"/>
</dbReference>
<protein>
    <submittedName>
        <fullName evidence="3">Type II secretion system protein</fullName>
    </submittedName>
</protein>
<dbReference type="PRINTS" id="PR00813">
    <property type="entry name" value="BCTERIALGSPG"/>
</dbReference>